<evidence type="ECO:0000256" key="2">
    <source>
        <dbReference type="SAM" id="MobiDB-lite"/>
    </source>
</evidence>
<organism evidence="3 4">
    <name type="scientific">Pseudopithomyces chartarum</name>
    <dbReference type="NCBI Taxonomy" id="1892770"/>
    <lineage>
        <taxon>Eukaryota</taxon>
        <taxon>Fungi</taxon>
        <taxon>Dikarya</taxon>
        <taxon>Ascomycota</taxon>
        <taxon>Pezizomycotina</taxon>
        <taxon>Dothideomycetes</taxon>
        <taxon>Pleosporomycetidae</taxon>
        <taxon>Pleosporales</taxon>
        <taxon>Massarineae</taxon>
        <taxon>Didymosphaeriaceae</taxon>
        <taxon>Pseudopithomyces</taxon>
    </lineage>
</organism>
<name>A0AAN6LZG2_9PLEO</name>
<feature type="compositionally biased region" description="Low complexity" evidence="2">
    <location>
        <begin position="216"/>
        <end position="239"/>
    </location>
</feature>
<evidence type="ECO:0000313" key="3">
    <source>
        <dbReference type="EMBL" id="KAK3208164.1"/>
    </source>
</evidence>
<feature type="compositionally biased region" description="Low complexity" evidence="2">
    <location>
        <begin position="519"/>
        <end position="529"/>
    </location>
</feature>
<feature type="compositionally biased region" description="Acidic residues" evidence="2">
    <location>
        <begin position="356"/>
        <end position="367"/>
    </location>
</feature>
<proteinExistence type="predicted"/>
<keyword evidence="4" id="KW-1185">Reference proteome</keyword>
<feature type="region of interest" description="Disordered" evidence="2">
    <location>
        <begin position="327"/>
        <end position="370"/>
    </location>
</feature>
<dbReference type="AlphaFoldDB" id="A0AAN6LZG2"/>
<feature type="region of interest" description="Disordered" evidence="2">
    <location>
        <begin position="1"/>
        <end position="95"/>
    </location>
</feature>
<feature type="compositionally biased region" description="Polar residues" evidence="2">
    <location>
        <begin position="74"/>
        <end position="84"/>
    </location>
</feature>
<evidence type="ECO:0000256" key="1">
    <source>
        <dbReference type="SAM" id="Coils"/>
    </source>
</evidence>
<feature type="region of interest" description="Disordered" evidence="2">
    <location>
        <begin position="133"/>
        <end position="258"/>
    </location>
</feature>
<dbReference type="EMBL" id="WVTA01000008">
    <property type="protein sequence ID" value="KAK3208164.1"/>
    <property type="molecule type" value="Genomic_DNA"/>
</dbReference>
<gene>
    <name evidence="3" type="ORF">GRF29_96g1612019</name>
</gene>
<dbReference type="PANTHER" id="PTHR38120:SF1">
    <property type="entry name" value="M PROTEIN, SEROTYPE 2.1"/>
    <property type="match status" value="1"/>
</dbReference>
<protein>
    <recommendedName>
        <fullName evidence="5">M protein, serotype 2.1</fullName>
    </recommendedName>
</protein>
<evidence type="ECO:0008006" key="5">
    <source>
        <dbReference type="Google" id="ProtNLM"/>
    </source>
</evidence>
<evidence type="ECO:0000313" key="4">
    <source>
        <dbReference type="Proteomes" id="UP001280581"/>
    </source>
</evidence>
<feature type="coiled-coil region" evidence="1">
    <location>
        <begin position="258"/>
        <end position="310"/>
    </location>
</feature>
<feature type="compositionally biased region" description="Basic and acidic residues" evidence="2">
    <location>
        <begin position="133"/>
        <end position="215"/>
    </location>
</feature>
<keyword evidence="1" id="KW-0175">Coiled coil</keyword>
<feature type="compositionally biased region" description="Basic and acidic residues" evidence="2">
    <location>
        <begin position="249"/>
        <end position="258"/>
    </location>
</feature>
<dbReference type="PANTHER" id="PTHR38120">
    <property type="entry name" value="EXPRESSED PROTEIN"/>
    <property type="match status" value="1"/>
</dbReference>
<feature type="compositionally biased region" description="Polar residues" evidence="2">
    <location>
        <begin position="417"/>
        <end position="426"/>
    </location>
</feature>
<accession>A0AAN6LZG2</accession>
<comment type="caution">
    <text evidence="3">The sequence shown here is derived from an EMBL/GenBank/DDBJ whole genome shotgun (WGS) entry which is preliminary data.</text>
</comment>
<feature type="compositionally biased region" description="Polar residues" evidence="2">
    <location>
        <begin position="486"/>
        <end position="497"/>
    </location>
</feature>
<feature type="region of interest" description="Disordered" evidence="2">
    <location>
        <begin position="408"/>
        <end position="633"/>
    </location>
</feature>
<feature type="compositionally biased region" description="Polar residues" evidence="2">
    <location>
        <begin position="505"/>
        <end position="514"/>
    </location>
</feature>
<feature type="compositionally biased region" description="Polar residues" evidence="2">
    <location>
        <begin position="36"/>
        <end position="47"/>
    </location>
</feature>
<reference evidence="3 4" key="1">
    <citation type="submission" date="2021-02" db="EMBL/GenBank/DDBJ databases">
        <title>Genome assembly of Pseudopithomyces chartarum.</title>
        <authorList>
            <person name="Jauregui R."/>
            <person name="Singh J."/>
            <person name="Voisey C."/>
        </authorList>
    </citation>
    <scope>NUCLEOTIDE SEQUENCE [LARGE SCALE GENOMIC DNA]</scope>
    <source>
        <strain evidence="3 4">AGR01</strain>
    </source>
</reference>
<dbReference type="Proteomes" id="UP001280581">
    <property type="component" value="Unassembled WGS sequence"/>
</dbReference>
<sequence length="661" mass="71603">MSATTARKTAPPSTPGRDAASKVSATPASSAARRGSTPNANAPSSAQRPRPVRSGVNGSPVSARASVRKPGAPSNLSMSASQADTNDEDAREEQAAFLTDLKERLHKAEIEAEERQKQVDVLNARLDEALREQAKLEERAHEEEERAESLEADKQKLTRQQRELEGIYEAERAQTMKDKDEAQTRVDELQETIQRLKETMAKKNVEGSDGEDGKLSRTSSFRNNPSRNSSSQNVDSVNSFAPPSTVQRSDSRSRSKLIHQKDQIIEDLRLELAELQIKMMEMDNAGGGRMHELEKQMVDLRMVNARLIEDNDSFQLLLGEKTLNGTLSRGDFLRPSSSHSDRAPSRNGPLNSLADELGDDLEGEGEGGEVVRKLEHEVTGLKDQNKALTLYINKIIGRLLQHQGFESVLGGDEDDTSATAAPNTNKELPPPPPPKEADQPAESGFLQRAKSVMGGGRNKPRPMSYASAPRPNLNEDPETAPRIPLQRSQTSRAPSSETYHRRSTSEVPSSSLVTNMFRAPPAAASPTSPGLVSPRNSFFGIPISAANAGSNPSSRVPSGAGAGPPPSLHGAGADDRSDRDRDADAKSSSENSHVDTPSPPRREMGSTMTGKQMRPLRLVQNTEEEQRARKAANRGSWFGNFSMFNNAAAAGAPSEGKIPEA</sequence>
<feature type="compositionally biased region" description="Basic and acidic residues" evidence="2">
    <location>
        <begin position="572"/>
        <end position="587"/>
    </location>
</feature>